<gene>
    <name evidence="2" type="ORF">Plec18167_005641</name>
</gene>
<feature type="compositionally biased region" description="Basic and acidic residues" evidence="1">
    <location>
        <begin position="95"/>
        <end position="107"/>
    </location>
</feature>
<organism evidence="2 3">
    <name type="scientific">Paecilomyces lecythidis</name>
    <dbReference type="NCBI Taxonomy" id="3004212"/>
    <lineage>
        <taxon>Eukaryota</taxon>
        <taxon>Fungi</taxon>
        <taxon>Dikarya</taxon>
        <taxon>Ascomycota</taxon>
        <taxon>Pezizomycotina</taxon>
        <taxon>Eurotiomycetes</taxon>
        <taxon>Eurotiomycetidae</taxon>
        <taxon>Eurotiales</taxon>
        <taxon>Thermoascaceae</taxon>
        <taxon>Paecilomyces</taxon>
    </lineage>
</organism>
<feature type="region of interest" description="Disordered" evidence="1">
    <location>
        <begin position="30"/>
        <end position="147"/>
    </location>
</feature>
<feature type="compositionally biased region" description="Polar residues" evidence="1">
    <location>
        <begin position="30"/>
        <end position="43"/>
    </location>
</feature>
<comment type="caution">
    <text evidence="2">The sequence shown here is derived from an EMBL/GenBank/DDBJ whole genome shotgun (WGS) entry which is preliminary data.</text>
</comment>
<sequence>MFNRTIIPTSRTGFSRATIARRVQTIKLTLPTTTARKSHTTNFDPEAITPGTSSNVRNPQSNWPEDQKINLSRGAKGRASDTADTRSVQSPVSGRNRDQASEAHAEEEQSTTDAAVKNDPRLSDEEKRRNVEGAGRKPMGVEDVENR</sequence>
<accession>A0ABR3XGA4</accession>
<evidence type="ECO:0000256" key="1">
    <source>
        <dbReference type="SAM" id="MobiDB-lite"/>
    </source>
</evidence>
<proteinExistence type="predicted"/>
<feature type="compositionally biased region" description="Polar residues" evidence="1">
    <location>
        <begin position="50"/>
        <end position="64"/>
    </location>
</feature>
<feature type="compositionally biased region" description="Basic and acidic residues" evidence="1">
    <location>
        <begin position="116"/>
        <end position="135"/>
    </location>
</feature>
<evidence type="ECO:0000313" key="3">
    <source>
        <dbReference type="Proteomes" id="UP001583193"/>
    </source>
</evidence>
<name>A0ABR3XGA4_9EURO</name>
<keyword evidence="3" id="KW-1185">Reference proteome</keyword>
<evidence type="ECO:0000313" key="2">
    <source>
        <dbReference type="EMBL" id="KAL1874973.1"/>
    </source>
</evidence>
<reference evidence="2 3" key="1">
    <citation type="journal article" date="2024" name="IMA Fungus">
        <title>IMA Genome - F19 : A genome assembly and annotation guide to empower mycologists, including annotated draft genome sequences of Ceratocystis pirilliformis, Diaporthe australafricana, Fusarium ophioides, Paecilomyces lecythidis, and Sporothrix stenoceras.</title>
        <authorList>
            <person name="Aylward J."/>
            <person name="Wilson A.M."/>
            <person name="Visagie C.M."/>
            <person name="Spraker J."/>
            <person name="Barnes I."/>
            <person name="Buitendag C."/>
            <person name="Ceriani C."/>
            <person name="Del Mar Angel L."/>
            <person name="du Plessis D."/>
            <person name="Fuchs T."/>
            <person name="Gasser K."/>
            <person name="Kramer D."/>
            <person name="Li W."/>
            <person name="Munsamy K."/>
            <person name="Piso A."/>
            <person name="Price J.L."/>
            <person name="Sonnekus B."/>
            <person name="Thomas C."/>
            <person name="van der Nest A."/>
            <person name="van Dijk A."/>
            <person name="van Heerden A."/>
            <person name="van Vuuren N."/>
            <person name="Yilmaz N."/>
            <person name="Duong T.A."/>
            <person name="van der Merwe N.A."/>
            <person name="Wingfield M.J."/>
            <person name="Wingfield B.D."/>
        </authorList>
    </citation>
    <scope>NUCLEOTIDE SEQUENCE [LARGE SCALE GENOMIC DNA]</scope>
    <source>
        <strain evidence="2 3">CMW 18167</strain>
    </source>
</reference>
<protein>
    <submittedName>
        <fullName evidence="2">Uncharacterized protein</fullName>
    </submittedName>
</protein>
<dbReference type="Proteomes" id="UP001583193">
    <property type="component" value="Unassembled WGS sequence"/>
</dbReference>
<dbReference type="EMBL" id="JAVDPF010000018">
    <property type="protein sequence ID" value="KAL1874973.1"/>
    <property type="molecule type" value="Genomic_DNA"/>
</dbReference>